<feature type="binding site" evidence="9">
    <location>
        <position position="218"/>
    </location>
    <ligand>
        <name>Mn(2+)</name>
        <dbReference type="ChEBI" id="CHEBI:29035"/>
    </ligand>
</feature>
<dbReference type="HAMAP" id="MF_00183">
    <property type="entry name" value="DXP_reductoisom"/>
    <property type="match status" value="1"/>
</dbReference>
<dbReference type="InterPro" id="IPR036291">
    <property type="entry name" value="NAD(P)-bd_dom_sf"/>
</dbReference>
<organism evidence="13 14">
    <name type="scientific">Halalkalibacter okhensis</name>
    <dbReference type="NCBI Taxonomy" id="333138"/>
    <lineage>
        <taxon>Bacteria</taxon>
        <taxon>Bacillati</taxon>
        <taxon>Bacillota</taxon>
        <taxon>Bacilli</taxon>
        <taxon>Bacillales</taxon>
        <taxon>Bacillaceae</taxon>
        <taxon>Halalkalibacter</taxon>
    </lineage>
</organism>
<keyword evidence="6 9" id="KW-0464">Manganese</keyword>
<dbReference type="Gene3D" id="3.40.50.720">
    <property type="entry name" value="NAD(P)-binding Rossmann-like Domain"/>
    <property type="match status" value="1"/>
</dbReference>
<dbReference type="Pfam" id="PF02670">
    <property type="entry name" value="DXP_reductoisom"/>
    <property type="match status" value="1"/>
</dbReference>
<keyword evidence="14" id="KW-1185">Reference proteome</keyword>
<dbReference type="PANTHER" id="PTHR30525">
    <property type="entry name" value="1-DEOXY-D-XYLULOSE 5-PHOSPHATE REDUCTOISOMERASE"/>
    <property type="match status" value="1"/>
</dbReference>
<dbReference type="UniPathway" id="UPA00056">
    <property type="reaction ID" value="UER00092"/>
</dbReference>
<feature type="binding site" evidence="9">
    <location>
        <position position="202"/>
    </location>
    <ligand>
        <name>NADPH</name>
        <dbReference type="ChEBI" id="CHEBI:57783"/>
    </ligand>
</feature>
<evidence type="ECO:0000256" key="2">
    <source>
        <dbReference type="ARBA" id="ARBA00006825"/>
    </source>
</evidence>
<dbReference type="InterPro" id="IPR013512">
    <property type="entry name" value="DXP_reductoisomerase_N"/>
</dbReference>
<feature type="binding site" evidence="9">
    <location>
        <position position="149"/>
    </location>
    <ligand>
        <name>Mn(2+)</name>
        <dbReference type="ChEBI" id="CHEBI:29035"/>
    </ligand>
</feature>
<name>A0A0B0IJA5_9BACI</name>
<dbReference type="GO" id="GO:0016853">
    <property type="term" value="F:isomerase activity"/>
    <property type="evidence" value="ECO:0007669"/>
    <property type="project" value="UniProtKB-KW"/>
</dbReference>
<evidence type="ECO:0000256" key="6">
    <source>
        <dbReference type="ARBA" id="ARBA00023211"/>
    </source>
</evidence>
<dbReference type="PIRSF" id="PIRSF006205">
    <property type="entry name" value="Dxp_reductismrs"/>
    <property type="match status" value="1"/>
</dbReference>
<dbReference type="Gene3D" id="1.10.1740.10">
    <property type="match status" value="1"/>
</dbReference>
<evidence type="ECO:0000256" key="5">
    <source>
        <dbReference type="ARBA" id="ARBA00023002"/>
    </source>
</evidence>
<protein>
    <recommendedName>
        <fullName evidence="9">1-deoxy-D-xylulose 5-phosphate reductoisomerase</fullName>
        <shortName evidence="9">DXP reductoisomerase</shortName>
        <ecNumber evidence="9">1.1.1.267</ecNumber>
    </recommendedName>
    <alternativeName>
        <fullName evidence="9">1-deoxyxylulose-5-phosphate reductoisomerase</fullName>
    </alternativeName>
    <alternativeName>
        <fullName evidence="9">2-C-methyl-D-erythritol 4-phosphate synthase</fullName>
    </alternativeName>
</protein>
<evidence type="ECO:0000259" key="12">
    <source>
        <dbReference type="Pfam" id="PF13288"/>
    </source>
</evidence>
<keyword evidence="5 9" id="KW-0560">Oxidoreductase</keyword>
<dbReference type="NCBIfam" id="NF009114">
    <property type="entry name" value="PRK12464.1"/>
    <property type="match status" value="1"/>
</dbReference>
<feature type="domain" description="1-deoxy-D-xylulose 5-phosphate reductoisomerase N-terminal" evidence="10">
    <location>
        <begin position="4"/>
        <end position="129"/>
    </location>
</feature>
<keyword evidence="3 9" id="KW-0479">Metal-binding</keyword>
<evidence type="ECO:0000256" key="9">
    <source>
        <dbReference type="HAMAP-Rule" id="MF_00183"/>
    </source>
</evidence>
<feature type="binding site" evidence="9">
    <location>
        <position position="121"/>
    </location>
    <ligand>
        <name>NADPH</name>
        <dbReference type="ChEBI" id="CHEBI:57783"/>
    </ligand>
</feature>
<dbReference type="GO" id="GO:0030604">
    <property type="term" value="F:1-deoxy-D-xylulose-5-phosphate reductoisomerase activity"/>
    <property type="evidence" value="ECO:0007669"/>
    <property type="project" value="UniProtKB-UniRule"/>
</dbReference>
<evidence type="ECO:0000259" key="10">
    <source>
        <dbReference type="Pfam" id="PF02670"/>
    </source>
</evidence>
<comment type="cofactor">
    <cofactor evidence="9">
        <name>Mg(2+)</name>
        <dbReference type="ChEBI" id="CHEBI:18420"/>
    </cofactor>
    <cofactor evidence="9">
        <name>Mn(2+)</name>
        <dbReference type="ChEBI" id="CHEBI:29035"/>
    </cofactor>
</comment>
<dbReference type="GO" id="GO:0070402">
    <property type="term" value="F:NADPH binding"/>
    <property type="evidence" value="ECO:0007669"/>
    <property type="project" value="InterPro"/>
</dbReference>
<comment type="pathway">
    <text evidence="1 9">Isoprenoid biosynthesis; isopentenyl diphosphate biosynthesis via DXP pathway; isopentenyl diphosphate from 1-deoxy-D-xylulose 5-phosphate: step 1/6.</text>
</comment>
<dbReference type="EC" id="1.1.1.267" evidence="9"/>
<dbReference type="RefSeq" id="WP_034629581.1">
    <property type="nucleotide sequence ID" value="NZ_JRJU01000015.1"/>
</dbReference>
<feature type="binding site" evidence="9">
    <location>
        <position position="10"/>
    </location>
    <ligand>
        <name>NADPH</name>
        <dbReference type="ChEBI" id="CHEBI:57783"/>
    </ligand>
</feature>
<dbReference type="OrthoDB" id="9806546at2"/>
<dbReference type="InterPro" id="IPR036169">
    <property type="entry name" value="DXPR_C_sf"/>
</dbReference>
<dbReference type="InterPro" id="IPR013644">
    <property type="entry name" value="DXP_reductoisomerase_C"/>
</dbReference>
<feature type="binding site" evidence="9">
    <location>
        <position position="122"/>
    </location>
    <ligand>
        <name>1-deoxy-D-xylulose 5-phosphate</name>
        <dbReference type="ChEBI" id="CHEBI:57792"/>
    </ligand>
</feature>
<dbReference type="InterPro" id="IPR026877">
    <property type="entry name" value="DXPR_C"/>
</dbReference>
<evidence type="ECO:0000256" key="3">
    <source>
        <dbReference type="ARBA" id="ARBA00022723"/>
    </source>
</evidence>
<dbReference type="NCBIfam" id="TIGR00243">
    <property type="entry name" value="Dxr"/>
    <property type="match status" value="1"/>
</dbReference>
<feature type="domain" description="1-deoxy-D-xylulose 5-phosphate reductoisomerase C-terminal" evidence="11">
    <location>
        <begin position="143"/>
        <end position="226"/>
    </location>
</feature>
<dbReference type="EMBL" id="JRJU01000015">
    <property type="protein sequence ID" value="KHF39746.1"/>
    <property type="molecule type" value="Genomic_DNA"/>
</dbReference>
<dbReference type="GO" id="GO:0051484">
    <property type="term" value="P:isopentenyl diphosphate biosynthetic process, methylerythritol 4-phosphate pathway involved in terpenoid biosynthetic process"/>
    <property type="evidence" value="ECO:0007669"/>
    <property type="project" value="TreeGrafter"/>
</dbReference>
<dbReference type="STRING" id="333138.LQ50_12970"/>
<gene>
    <name evidence="9" type="primary">dxr</name>
    <name evidence="13" type="ORF">LQ50_12970</name>
</gene>
<feature type="domain" description="DXP reductoisomerase C-terminal" evidence="12">
    <location>
        <begin position="258"/>
        <end position="375"/>
    </location>
</feature>
<evidence type="ECO:0000256" key="8">
    <source>
        <dbReference type="ARBA" id="ARBA00048543"/>
    </source>
</evidence>
<dbReference type="Pfam" id="PF13288">
    <property type="entry name" value="DXPR_C"/>
    <property type="match status" value="1"/>
</dbReference>
<evidence type="ECO:0000313" key="14">
    <source>
        <dbReference type="Proteomes" id="UP000030832"/>
    </source>
</evidence>
<keyword evidence="7 9" id="KW-0414">Isoprene biosynthesis</keyword>
<evidence type="ECO:0000313" key="13">
    <source>
        <dbReference type="EMBL" id="KHF39746.1"/>
    </source>
</evidence>
<feature type="binding site" evidence="9">
    <location>
        <position position="148"/>
    </location>
    <ligand>
        <name>1-deoxy-D-xylulose 5-phosphate</name>
        <dbReference type="ChEBI" id="CHEBI:57792"/>
    </ligand>
</feature>
<feature type="binding site" evidence="9">
    <location>
        <position position="196"/>
    </location>
    <ligand>
        <name>1-deoxy-D-xylulose 5-phosphate</name>
        <dbReference type="ChEBI" id="CHEBI:57792"/>
    </ligand>
</feature>
<dbReference type="Pfam" id="PF08436">
    <property type="entry name" value="DXP_redisom_C"/>
    <property type="match status" value="1"/>
</dbReference>
<dbReference type="Proteomes" id="UP000030832">
    <property type="component" value="Unassembled WGS sequence"/>
</dbReference>
<evidence type="ECO:0000259" key="11">
    <source>
        <dbReference type="Pfam" id="PF08436"/>
    </source>
</evidence>
<reference evidence="13 14" key="1">
    <citation type="submission" date="2014-09" db="EMBL/GenBank/DDBJ databases">
        <title>Genome sequencing and annotation of Bacillus Okhensis strain Kh10-101T.</title>
        <authorList>
            <person name="Prakash J.S."/>
        </authorList>
    </citation>
    <scope>NUCLEOTIDE SEQUENCE [LARGE SCALE GENOMIC DNA]</scope>
    <source>
        <strain evidence="14">Kh10-101T</strain>
    </source>
</reference>
<feature type="binding site" evidence="9">
    <location>
        <position position="149"/>
    </location>
    <ligand>
        <name>1-deoxy-D-xylulose 5-phosphate</name>
        <dbReference type="ChEBI" id="CHEBI:57792"/>
    </ligand>
</feature>
<evidence type="ECO:0000256" key="1">
    <source>
        <dbReference type="ARBA" id="ARBA00005094"/>
    </source>
</evidence>
<comment type="function">
    <text evidence="9">Catalyzes the NADPH-dependent rearrangement and reduction of 1-deoxy-D-xylulose-5-phosphate (DXP) to 2-C-methyl-D-erythritol 4-phosphate (MEP).</text>
</comment>
<proteinExistence type="inferred from homology"/>
<evidence type="ECO:0000256" key="4">
    <source>
        <dbReference type="ARBA" id="ARBA00022857"/>
    </source>
</evidence>
<feature type="binding site" evidence="9">
    <location>
        <position position="37"/>
    </location>
    <ligand>
        <name>NADPH</name>
        <dbReference type="ChEBI" id="CHEBI:57783"/>
    </ligand>
</feature>
<feature type="binding site" evidence="9">
    <location>
        <position position="209"/>
    </location>
    <ligand>
        <name>1-deoxy-D-xylulose 5-phosphate</name>
        <dbReference type="ChEBI" id="CHEBI:57792"/>
    </ligand>
</feature>
<dbReference type="InterPro" id="IPR003821">
    <property type="entry name" value="DXP_reductoisomerase"/>
</dbReference>
<feature type="binding site" evidence="9">
    <location>
        <position position="13"/>
    </location>
    <ligand>
        <name>NADPH</name>
        <dbReference type="ChEBI" id="CHEBI:57783"/>
    </ligand>
</feature>
<feature type="binding site" evidence="9">
    <location>
        <position position="36"/>
    </location>
    <ligand>
        <name>NADPH</name>
        <dbReference type="ChEBI" id="CHEBI:57783"/>
    </ligand>
</feature>
<keyword evidence="9" id="KW-0460">Magnesium</keyword>
<keyword evidence="4 9" id="KW-0521">NADP</keyword>
<feature type="binding site" evidence="9">
    <location>
        <position position="218"/>
    </location>
    <ligand>
        <name>1-deoxy-D-xylulose 5-phosphate</name>
        <dbReference type="ChEBI" id="CHEBI:57792"/>
    </ligand>
</feature>
<accession>A0A0B0IJA5</accession>
<feature type="binding site" evidence="9">
    <location>
        <position position="11"/>
    </location>
    <ligand>
        <name>NADPH</name>
        <dbReference type="ChEBI" id="CHEBI:57783"/>
    </ligand>
</feature>
<feature type="binding site" evidence="9">
    <location>
        <position position="147"/>
    </location>
    <ligand>
        <name>Mn(2+)</name>
        <dbReference type="ChEBI" id="CHEBI:29035"/>
    </ligand>
</feature>
<comment type="caution">
    <text evidence="13">The sequence shown here is derived from an EMBL/GenBank/DDBJ whole genome shotgun (WGS) entry which is preliminary data.</text>
</comment>
<dbReference type="eggNOG" id="COG0743">
    <property type="taxonomic scope" value="Bacteria"/>
</dbReference>
<comment type="similarity">
    <text evidence="2 9">Belongs to the DXR family.</text>
</comment>
<keyword evidence="13" id="KW-0413">Isomerase</keyword>
<dbReference type="FunFam" id="3.40.50.720:FF:000045">
    <property type="entry name" value="1-deoxy-D-xylulose 5-phosphate reductoisomerase"/>
    <property type="match status" value="1"/>
</dbReference>
<evidence type="ECO:0000256" key="7">
    <source>
        <dbReference type="ARBA" id="ARBA00023229"/>
    </source>
</evidence>
<dbReference type="SUPFAM" id="SSF55347">
    <property type="entry name" value="Glyceraldehyde-3-phosphate dehydrogenase-like, C-terminal domain"/>
    <property type="match status" value="1"/>
</dbReference>
<dbReference type="GO" id="GO:0030145">
    <property type="term" value="F:manganese ion binding"/>
    <property type="evidence" value="ECO:0007669"/>
    <property type="project" value="TreeGrafter"/>
</dbReference>
<feature type="binding site" evidence="9">
    <location>
        <position position="38"/>
    </location>
    <ligand>
        <name>NADPH</name>
        <dbReference type="ChEBI" id="CHEBI:57783"/>
    </ligand>
</feature>
<dbReference type="SUPFAM" id="SSF69055">
    <property type="entry name" value="1-deoxy-D-xylulose-5-phosphate reductoisomerase, C-terminal domain"/>
    <property type="match status" value="1"/>
</dbReference>
<feature type="binding site" evidence="9">
    <location>
        <position position="12"/>
    </location>
    <ligand>
        <name>NADPH</name>
        <dbReference type="ChEBI" id="CHEBI:57783"/>
    </ligand>
</feature>
<dbReference type="PANTHER" id="PTHR30525:SF0">
    <property type="entry name" value="1-DEOXY-D-XYLULOSE 5-PHOSPHATE REDUCTOISOMERASE, CHLOROPLASTIC"/>
    <property type="match status" value="1"/>
</dbReference>
<feature type="binding site" evidence="9">
    <location>
        <position position="123"/>
    </location>
    <ligand>
        <name>NADPH</name>
        <dbReference type="ChEBI" id="CHEBI:57783"/>
    </ligand>
</feature>
<dbReference type="SUPFAM" id="SSF51735">
    <property type="entry name" value="NAD(P)-binding Rossmann-fold domains"/>
    <property type="match status" value="1"/>
</dbReference>
<dbReference type="AlphaFoldDB" id="A0A0B0IJA5"/>
<feature type="binding site" evidence="9">
    <location>
        <position position="215"/>
    </location>
    <ligand>
        <name>1-deoxy-D-xylulose 5-phosphate</name>
        <dbReference type="ChEBI" id="CHEBI:57792"/>
    </ligand>
</feature>
<feature type="binding site" evidence="9">
    <location>
        <position position="214"/>
    </location>
    <ligand>
        <name>1-deoxy-D-xylulose 5-phosphate</name>
        <dbReference type="ChEBI" id="CHEBI:57792"/>
    </ligand>
</feature>
<comment type="catalytic activity">
    <reaction evidence="8">
        <text>2-C-methyl-D-erythritol 4-phosphate + NADP(+) = 1-deoxy-D-xylulose 5-phosphate + NADPH + H(+)</text>
        <dbReference type="Rhea" id="RHEA:13717"/>
        <dbReference type="ChEBI" id="CHEBI:15378"/>
        <dbReference type="ChEBI" id="CHEBI:57783"/>
        <dbReference type="ChEBI" id="CHEBI:57792"/>
        <dbReference type="ChEBI" id="CHEBI:58262"/>
        <dbReference type="ChEBI" id="CHEBI:58349"/>
        <dbReference type="EC" id="1.1.1.267"/>
    </reaction>
    <physiologicalReaction direction="right-to-left" evidence="8">
        <dbReference type="Rhea" id="RHEA:13719"/>
    </physiologicalReaction>
</comment>
<sequence length="382" mass="42430">MKHISLLGATGSIGTQTLDVIRKHPEHFTLESMSVGKNIELALQQVHEFIPALLSVQTKEDYDKLIHKVPNKTRVVFGTEGLEEVATAPKSDILVNAVLGSVGLSPTLAAIKAGKTIAIANKETLVTAGHIVTEEARRYNVSLIPVDSEHSAIFQALNGENIKEVDRLILTASGGSFRERSRDELEGVTVREALNHPNWSMGAKITIDSATMMNKGLEVIEAHWLFNIPYEQIDVVLHKESIIHSMVEYIDGSVIAQLGTPDMRVPIQYALTYPKRFESITNERLHLWEIGLLHFTKLDMERFRCIKFAYEAGKVGGTMPTVLNAANEIAVACFLEGRLSFLEIEHVIEQALESHTVIKKPTLEEIIKVDAETRAFIHSTIK</sequence>
<feature type="binding site" evidence="9">
    <location>
        <position position="173"/>
    </location>
    <ligand>
        <name>1-deoxy-D-xylulose 5-phosphate</name>
        <dbReference type="ChEBI" id="CHEBI:57792"/>
    </ligand>
</feature>